<sequence length="130" mass="15197">MGYVYAADSEEQISTVEQAFPSLVQEDVKQKLELMKLRLNTSIEEWGSHLTRDDFEWTWRGRMLKQPKRVEICNIFQSVINDTYKLLRQNQASLSPIDQKNIESRQAFIKQLGIKDNTIPTQMGFDCIIK</sequence>
<proteinExistence type="predicted"/>
<protein>
    <submittedName>
        <fullName evidence="1">Uncharacterized protein</fullName>
    </submittedName>
</protein>
<dbReference type="Proteomes" id="UP000064939">
    <property type="component" value="Chromosome"/>
</dbReference>
<dbReference type="EMBL" id="CP012808">
    <property type="protein sequence ID" value="ALH96637.1"/>
    <property type="molecule type" value="Genomic_DNA"/>
</dbReference>
<dbReference type="AlphaFoldDB" id="A0A0N9W1S8"/>
<gene>
    <name evidence="1" type="ORF">AOY20_00785</name>
</gene>
<keyword evidence="2" id="KW-1185">Reference proteome</keyword>
<dbReference type="KEGG" id="aei:AOY20_00785"/>
<name>A0A0N9W1S8_9GAMM</name>
<accession>A0A0N9W1S8</accession>
<organism evidence="1 2">
    <name type="scientific">Acinetobacter equi</name>
    <dbReference type="NCBI Taxonomy" id="1324350"/>
    <lineage>
        <taxon>Bacteria</taxon>
        <taxon>Pseudomonadati</taxon>
        <taxon>Pseudomonadota</taxon>
        <taxon>Gammaproteobacteria</taxon>
        <taxon>Moraxellales</taxon>
        <taxon>Moraxellaceae</taxon>
        <taxon>Acinetobacter</taxon>
    </lineage>
</organism>
<reference evidence="1 2" key="1">
    <citation type="journal article" date="2015" name="Int. J. Syst. Evol. Microbiol.">
        <title>Acinetobacter equi sp. nov. isolated from horse faeces.</title>
        <authorList>
            <person name="Poppel M.T."/>
            <person name="Skiebe E."/>
            <person name="Laue M."/>
            <person name="Bergmann H."/>
            <person name="Ebersberger I."/>
            <person name="Garn T."/>
            <person name="Fruth A."/>
            <person name="Baumgardt S."/>
            <person name="Busse H.J."/>
            <person name="Wilharm G."/>
        </authorList>
    </citation>
    <scope>NUCLEOTIDE SEQUENCE [LARGE SCALE GENOMIC DNA]</scope>
    <source>
        <strain evidence="1 2">114</strain>
    </source>
</reference>
<dbReference type="OrthoDB" id="6692107at2"/>
<evidence type="ECO:0000313" key="2">
    <source>
        <dbReference type="Proteomes" id="UP000064939"/>
    </source>
</evidence>
<evidence type="ECO:0000313" key="1">
    <source>
        <dbReference type="EMBL" id="ALH96637.1"/>
    </source>
</evidence>